<feature type="chain" id="PRO_5043606542" description="Secreted protein" evidence="1">
    <location>
        <begin position="20"/>
        <end position="83"/>
    </location>
</feature>
<feature type="signal peptide" evidence="1">
    <location>
        <begin position="1"/>
        <end position="19"/>
    </location>
</feature>
<reference evidence="2 3" key="1">
    <citation type="submission" date="2024-01" db="EMBL/GenBank/DDBJ databases">
        <authorList>
            <person name="Alioto T."/>
            <person name="Alioto T."/>
            <person name="Gomez Garrido J."/>
        </authorList>
    </citation>
    <scope>NUCLEOTIDE SEQUENCE [LARGE SCALE GENOMIC DNA]</scope>
</reference>
<evidence type="ECO:0000313" key="2">
    <source>
        <dbReference type="EMBL" id="CAK6979133.1"/>
    </source>
</evidence>
<sequence length="83" mass="9974">MPTGRLLGIRLLFSLLSFSLTPRRLPLFKKQSCLKFQCEKEIYKNRLHRRDDTFNTQTLQSWRRRSFFRTPASHSEQDPGTMR</sequence>
<dbReference type="EMBL" id="CAWUFR010000552">
    <property type="protein sequence ID" value="CAK6979133.1"/>
    <property type="molecule type" value="Genomic_DNA"/>
</dbReference>
<keyword evidence="1" id="KW-0732">Signal</keyword>
<gene>
    <name evidence="2" type="ORF">FSCOSCO3_A029416</name>
</gene>
<keyword evidence="3" id="KW-1185">Reference proteome</keyword>
<dbReference type="AlphaFoldDB" id="A0AAV1Q534"/>
<name>A0AAV1Q534_SCOSC</name>
<comment type="caution">
    <text evidence="2">The sequence shown here is derived from an EMBL/GenBank/DDBJ whole genome shotgun (WGS) entry which is preliminary data.</text>
</comment>
<organism evidence="2 3">
    <name type="scientific">Scomber scombrus</name>
    <name type="common">Atlantic mackerel</name>
    <name type="synonym">Scomber vernalis</name>
    <dbReference type="NCBI Taxonomy" id="13677"/>
    <lineage>
        <taxon>Eukaryota</taxon>
        <taxon>Metazoa</taxon>
        <taxon>Chordata</taxon>
        <taxon>Craniata</taxon>
        <taxon>Vertebrata</taxon>
        <taxon>Euteleostomi</taxon>
        <taxon>Actinopterygii</taxon>
        <taxon>Neopterygii</taxon>
        <taxon>Teleostei</taxon>
        <taxon>Neoteleostei</taxon>
        <taxon>Acanthomorphata</taxon>
        <taxon>Pelagiaria</taxon>
        <taxon>Scombriformes</taxon>
        <taxon>Scombridae</taxon>
        <taxon>Scomber</taxon>
    </lineage>
</organism>
<accession>A0AAV1Q534</accession>
<dbReference type="Proteomes" id="UP001314229">
    <property type="component" value="Unassembled WGS sequence"/>
</dbReference>
<evidence type="ECO:0000256" key="1">
    <source>
        <dbReference type="SAM" id="SignalP"/>
    </source>
</evidence>
<evidence type="ECO:0000313" key="3">
    <source>
        <dbReference type="Proteomes" id="UP001314229"/>
    </source>
</evidence>
<evidence type="ECO:0008006" key="4">
    <source>
        <dbReference type="Google" id="ProtNLM"/>
    </source>
</evidence>
<proteinExistence type="predicted"/>
<protein>
    <recommendedName>
        <fullName evidence="4">Secreted protein</fullName>
    </recommendedName>
</protein>